<dbReference type="Proteomes" id="UP000197138">
    <property type="component" value="Unassembled WGS sequence"/>
</dbReference>
<dbReference type="GO" id="GO:0005634">
    <property type="term" value="C:nucleus"/>
    <property type="evidence" value="ECO:0007669"/>
    <property type="project" value="UniProtKB-SubCell"/>
</dbReference>
<keyword evidence="3" id="KW-0238">DNA-binding</keyword>
<evidence type="ECO:0000256" key="5">
    <source>
        <dbReference type="ARBA" id="ARBA00023242"/>
    </source>
</evidence>
<evidence type="ECO:0000256" key="4">
    <source>
        <dbReference type="ARBA" id="ARBA00023163"/>
    </source>
</evidence>
<dbReference type="PANTHER" id="PTHR31920">
    <property type="entry name" value="B3 DOMAIN-CONTAINING"/>
    <property type="match status" value="1"/>
</dbReference>
<dbReference type="SMART" id="SM01019">
    <property type="entry name" value="B3"/>
    <property type="match status" value="2"/>
</dbReference>
<evidence type="ECO:0000256" key="3">
    <source>
        <dbReference type="ARBA" id="ARBA00023125"/>
    </source>
</evidence>
<dbReference type="PROSITE" id="PS50863">
    <property type="entry name" value="B3"/>
    <property type="match status" value="2"/>
</dbReference>
<reference evidence="8" key="1">
    <citation type="journal article" date="2017" name="Plant J.">
        <title>The pomegranate (Punica granatum L.) genome and the genomics of punicalagin biosynthesis.</title>
        <authorList>
            <person name="Qin G."/>
            <person name="Xu C."/>
            <person name="Ming R."/>
            <person name="Tang H."/>
            <person name="Guyot R."/>
            <person name="Kramer E.M."/>
            <person name="Hu Y."/>
            <person name="Yi X."/>
            <person name="Qi Y."/>
            <person name="Xu X."/>
            <person name="Gao Z."/>
            <person name="Pan H."/>
            <person name="Jian J."/>
            <person name="Tian Y."/>
            <person name="Yue Z."/>
            <person name="Xu Y."/>
        </authorList>
    </citation>
    <scope>NUCLEOTIDE SEQUENCE [LARGE SCALE GENOMIC DNA]</scope>
    <source>
        <strain evidence="8">cv. Dabenzi</strain>
    </source>
</reference>
<dbReference type="InterPro" id="IPR015300">
    <property type="entry name" value="DNA-bd_pseudobarrel_sf"/>
</dbReference>
<name>A0A218W1A6_PUNGR</name>
<evidence type="ECO:0000313" key="7">
    <source>
        <dbReference type="EMBL" id="OWM66299.1"/>
    </source>
</evidence>
<dbReference type="Gene3D" id="2.40.330.10">
    <property type="entry name" value="DNA-binding pseudobarrel domain"/>
    <property type="match status" value="2"/>
</dbReference>
<dbReference type="AlphaFoldDB" id="A0A218W1A6"/>
<protein>
    <recommendedName>
        <fullName evidence="6">TF-B3 domain-containing protein</fullName>
    </recommendedName>
</protein>
<evidence type="ECO:0000256" key="1">
    <source>
        <dbReference type="ARBA" id="ARBA00004123"/>
    </source>
</evidence>
<gene>
    <name evidence="7" type="ORF">CDL15_Pgr013516</name>
</gene>
<dbReference type="GO" id="GO:0003677">
    <property type="term" value="F:DNA binding"/>
    <property type="evidence" value="ECO:0007669"/>
    <property type="project" value="UniProtKB-KW"/>
</dbReference>
<dbReference type="PANTHER" id="PTHR31920:SF108">
    <property type="entry name" value="B3 DOMAIN-CONTAINING TRANSCRIPTION FACTOR VRN1-LIKE"/>
    <property type="match status" value="1"/>
</dbReference>
<feature type="domain" description="TF-B3" evidence="6">
    <location>
        <begin position="216"/>
        <end position="315"/>
    </location>
</feature>
<dbReference type="SUPFAM" id="SSF101936">
    <property type="entry name" value="DNA-binding pseudobarrel domain"/>
    <property type="match status" value="2"/>
</dbReference>
<evidence type="ECO:0000313" key="8">
    <source>
        <dbReference type="Proteomes" id="UP000197138"/>
    </source>
</evidence>
<dbReference type="InterPro" id="IPR050655">
    <property type="entry name" value="Plant_B3_domain"/>
</dbReference>
<keyword evidence="5" id="KW-0539">Nucleus</keyword>
<feature type="domain" description="TF-B3" evidence="6">
    <location>
        <begin position="19"/>
        <end position="116"/>
    </location>
</feature>
<comment type="subcellular location">
    <subcellularLocation>
        <location evidence="1">Nucleus</location>
    </subcellularLocation>
</comment>
<sequence>MEDNIVHRISSFFHPTAPHFFKIILQQTIRTGKLVVPKKFVRKYGKDLSLSNAVILKVPNGDAWEVELRKGASDVWLQKGWLDFANFYSIKHGYFLVFKYEPGSSNGFDVVVFDKSATEIEYPMKSKSLPGRMLQSYLGQHKSGKMELLVSGDKNGPCHIIFQHIGLKNVSLKVSIFRAPRVADSRILRSQAKKKQKIAQSSEFQLVAFISERRPSFQMVMTEGILSHRFLRIPTRFAKEQINLKLQKQMATLQIEDRSWPVKLIISGHPCPQVMFSGGLGAFLKDNSLKAGDLCTFELIQKAEIVFRTSIRAKNVKKD</sequence>
<proteinExistence type="predicted"/>
<comment type="caution">
    <text evidence="7">The sequence shown here is derived from an EMBL/GenBank/DDBJ whole genome shotgun (WGS) entry which is preliminary data.</text>
</comment>
<evidence type="ECO:0000256" key="2">
    <source>
        <dbReference type="ARBA" id="ARBA00023015"/>
    </source>
</evidence>
<keyword evidence="4" id="KW-0804">Transcription</keyword>
<dbReference type="EMBL" id="MTKT01005554">
    <property type="protein sequence ID" value="OWM66299.1"/>
    <property type="molecule type" value="Genomic_DNA"/>
</dbReference>
<keyword evidence="2" id="KW-0805">Transcription regulation</keyword>
<dbReference type="InterPro" id="IPR003340">
    <property type="entry name" value="B3_DNA-bd"/>
</dbReference>
<dbReference type="Pfam" id="PF02362">
    <property type="entry name" value="B3"/>
    <property type="match status" value="2"/>
</dbReference>
<dbReference type="CDD" id="cd10017">
    <property type="entry name" value="B3_DNA"/>
    <property type="match status" value="2"/>
</dbReference>
<accession>A0A218W1A6</accession>
<evidence type="ECO:0000259" key="6">
    <source>
        <dbReference type="PROSITE" id="PS50863"/>
    </source>
</evidence>
<organism evidence="7 8">
    <name type="scientific">Punica granatum</name>
    <name type="common">Pomegranate</name>
    <dbReference type="NCBI Taxonomy" id="22663"/>
    <lineage>
        <taxon>Eukaryota</taxon>
        <taxon>Viridiplantae</taxon>
        <taxon>Streptophyta</taxon>
        <taxon>Embryophyta</taxon>
        <taxon>Tracheophyta</taxon>
        <taxon>Spermatophyta</taxon>
        <taxon>Magnoliopsida</taxon>
        <taxon>eudicotyledons</taxon>
        <taxon>Gunneridae</taxon>
        <taxon>Pentapetalae</taxon>
        <taxon>rosids</taxon>
        <taxon>malvids</taxon>
        <taxon>Myrtales</taxon>
        <taxon>Lythraceae</taxon>
        <taxon>Punica</taxon>
    </lineage>
</organism>